<reference evidence="1 2" key="1">
    <citation type="journal article" date="2019" name="Commun. Biol.">
        <title>The bagworm genome reveals a unique fibroin gene that provides high tensile strength.</title>
        <authorList>
            <person name="Kono N."/>
            <person name="Nakamura H."/>
            <person name="Ohtoshi R."/>
            <person name="Tomita M."/>
            <person name="Numata K."/>
            <person name="Arakawa K."/>
        </authorList>
    </citation>
    <scope>NUCLEOTIDE SEQUENCE [LARGE SCALE GENOMIC DNA]</scope>
</reference>
<gene>
    <name evidence="1" type="ORF">EVAR_94227_1</name>
</gene>
<protein>
    <submittedName>
        <fullName evidence="1">Uncharacterized protein</fullName>
    </submittedName>
</protein>
<keyword evidence="2" id="KW-1185">Reference proteome</keyword>
<accession>A0A4C1UN08</accession>
<organism evidence="1 2">
    <name type="scientific">Eumeta variegata</name>
    <name type="common">Bagworm moth</name>
    <name type="synonym">Eumeta japonica</name>
    <dbReference type="NCBI Taxonomy" id="151549"/>
    <lineage>
        <taxon>Eukaryota</taxon>
        <taxon>Metazoa</taxon>
        <taxon>Ecdysozoa</taxon>
        <taxon>Arthropoda</taxon>
        <taxon>Hexapoda</taxon>
        <taxon>Insecta</taxon>
        <taxon>Pterygota</taxon>
        <taxon>Neoptera</taxon>
        <taxon>Endopterygota</taxon>
        <taxon>Lepidoptera</taxon>
        <taxon>Glossata</taxon>
        <taxon>Ditrysia</taxon>
        <taxon>Tineoidea</taxon>
        <taxon>Psychidae</taxon>
        <taxon>Oiketicinae</taxon>
        <taxon>Eumeta</taxon>
    </lineage>
</organism>
<dbReference type="Proteomes" id="UP000299102">
    <property type="component" value="Unassembled WGS sequence"/>
</dbReference>
<dbReference type="AlphaFoldDB" id="A0A4C1UN08"/>
<evidence type="ECO:0000313" key="2">
    <source>
        <dbReference type="Proteomes" id="UP000299102"/>
    </source>
</evidence>
<dbReference type="PANTHER" id="PTHR47326:SF1">
    <property type="entry name" value="HTH PSQ-TYPE DOMAIN-CONTAINING PROTEIN"/>
    <property type="match status" value="1"/>
</dbReference>
<sequence length="106" mass="12929">MRTLKVAYLARLLEKEYHEIDPDNIEAVLLKIERDPTTSIRMISRRTGISTATLHRSLHERRYHLYHFRKVQDLLPIDYEIRVLFCEEMLRKSRENPKFLMKFLDR</sequence>
<dbReference type="PANTHER" id="PTHR47326">
    <property type="entry name" value="TRANSPOSABLE ELEMENT TC3 TRANSPOSASE-LIKE PROTEIN"/>
    <property type="match status" value="1"/>
</dbReference>
<evidence type="ECO:0000313" key="1">
    <source>
        <dbReference type="EMBL" id="GBP27823.1"/>
    </source>
</evidence>
<name>A0A4C1UN08_EUMVA</name>
<proteinExistence type="predicted"/>
<dbReference type="EMBL" id="BGZK01000199">
    <property type="protein sequence ID" value="GBP27823.1"/>
    <property type="molecule type" value="Genomic_DNA"/>
</dbReference>
<comment type="caution">
    <text evidence="1">The sequence shown here is derived from an EMBL/GenBank/DDBJ whole genome shotgun (WGS) entry which is preliminary data.</text>
</comment>
<dbReference type="OrthoDB" id="7902892at2759"/>